<dbReference type="KEGG" id="arue:QQX03_08165"/>
<feature type="transmembrane region" description="Helical" evidence="1">
    <location>
        <begin position="46"/>
        <end position="63"/>
    </location>
</feature>
<keyword evidence="1" id="KW-0812">Transmembrane</keyword>
<dbReference type="Proteomes" id="UP001231445">
    <property type="component" value="Chromosome"/>
</dbReference>
<proteinExistence type="predicted"/>
<accession>A0A9Y2F4E8</accession>
<gene>
    <name evidence="2" type="ORF">QQX03_08165</name>
</gene>
<dbReference type="AlphaFoldDB" id="A0A9Y2F4E8"/>
<dbReference type="EMBL" id="CP127221">
    <property type="protein sequence ID" value="WIW94945.1"/>
    <property type="molecule type" value="Genomic_DNA"/>
</dbReference>
<organism evidence="2 3">
    <name type="scientific">Altererythrobacter rubellus</name>
    <dbReference type="NCBI Taxonomy" id="2173831"/>
    <lineage>
        <taxon>Bacteria</taxon>
        <taxon>Pseudomonadati</taxon>
        <taxon>Pseudomonadota</taxon>
        <taxon>Alphaproteobacteria</taxon>
        <taxon>Sphingomonadales</taxon>
        <taxon>Erythrobacteraceae</taxon>
        <taxon>Altererythrobacter</taxon>
    </lineage>
</organism>
<name>A0A9Y2F4E8_9SPHN</name>
<keyword evidence="1" id="KW-1133">Transmembrane helix</keyword>
<sequence length="119" mass="12750">MTREHKREALKERIAAAQARFSDRPPEEIVADAAGAAFDFAKQNPLVVIGGAVVLGLTIGSLSRRDRKAARTGGILARIAIDAAIGFALAMYEKANHAPKEVGLAKGQDLIEQQKTDQE</sequence>
<evidence type="ECO:0000313" key="2">
    <source>
        <dbReference type="EMBL" id="WIW94945.1"/>
    </source>
</evidence>
<keyword evidence="1" id="KW-0472">Membrane</keyword>
<protein>
    <submittedName>
        <fullName evidence="2">Uncharacterized protein</fullName>
    </submittedName>
</protein>
<evidence type="ECO:0000313" key="3">
    <source>
        <dbReference type="Proteomes" id="UP001231445"/>
    </source>
</evidence>
<keyword evidence="3" id="KW-1185">Reference proteome</keyword>
<dbReference type="RefSeq" id="WP_285975261.1">
    <property type="nucleotide sequence ID" value="NZ_CP127221.1"/>
</dbReference>
<evidence type="ECO:0000256" key="1">
    <source>
        <dbReference type="SAM" id="Phobius"/>
    </source>
</evidence>
<reference evidence="2 3" key="1">
    <citation type="submission" date="2023-06" db="EMBL/GenBank/DDBJ databases">
        <title>Altererythrobacter rubellus NBRC 112769 genome.</title>
        <authorList>
            <person name="Zhang K."/>
        </authorList>
    </citation>
    <scope>NUCLEOTIDE SEQUENCE [LARGE SCALE GENOMIC DNA]</scope>
    <source>
        <strain evidence="2 3">NBRC 112769</strain>
    </source>
</reference>